<evidence type="ECO:0000256" key="1">
    <source>
        <dbReference type="ARBA" id="ARBA00022553"/>
    </source>
</evidence>
<dbReference type="InterPro" id="IPR003414">
    <property type="entry name" value="PP_kinase"/>
</dbReference>
<dbReference type="InterPro" id="IPR036832">
    <property type="entry name" value="PPK_N_dom_sf"/>
</dbReference>
<dbReference type="PANTHER" id="PTHR30218">
    <property type="entry name" value="POLYPHOSPHATE KINASE"/>
    <property type="match status" value="1"/>
</dbReference>
<keyword evidence="3 6" id="KW-0547">Nucleotide-binding</keyword>
<keyword evidence="6" id="KW-0479">Metal-binding</keyword>
<dbReference type="Gene3D" id="1.20.58.310">
    <property type="entry name" value="Polyphosphate kinase N-terminal domain"/>
    <property type="match status" value="1"/>
</dbReference>
<dbReference type="CDD" id="cd09168">
    <property type="entry name" value="PLDc_PaPPK1_C2_like"/>
    <property type="match status" value="1"/>
</dbReference>
<dbReference type="SUPFAM" id="SSF56024">
    <property type="entry name" value="Phospholipase D/nuclease"/>
    <property type="match status" value="2"/>
</dbReference>
<dbReference type="PIRSF" id="PIRSF015589">
    <property type="entry name" value="PP_kinase"/>
    <property type="match status" value="1"/>
</dbReference>
<sequence>MSNSRAGKSAVLPEQWSRSQYTALPLANREVSFLAFDNRVLELASDPKVPLLERLRFLCISSSNLDEFFEIRVAGLKQKILGGIEGAGIDGLSPLQEMAIINTEAQALVEKQYQLLNDVLIPELAQEDIRFFNRQSWTPEISSWVKDFFSNEIGPVLSPLGLDPAHPFPRLTNKSLNFIIDLRGVDAFGRESGFALVRAPRSLPRVVRVPAEICGVRDGFVFLSSIVHSQIGSLFNGMDPVGVYQFKATRNSDLYVQEEEVANLRRALESELVQRNFGQAVRLEVASNCPNRIVRYLQRQFQLEHEDVYRVDGPVNLNRLLAIPDQIDRPDLKYPSFSPHVSPAYDSGASIFDNIAQRSPVIFHHPYESYVPVIDLVRQAALDPEVLAIKQTLYRTGHESAFVSALMEASRRGKDVTVVIELRARFDEAANIELATQLQEAGIQVVYGVVGFKTHAKMVLVVRREKKKLVKYAHVGTGNYHATTARAYTDISLLTNDNAITEDVHRVFTQLTGLGQTLNLRKLLQAPFNLHSSVIVRIRHETDIATQGGSGHVIARMNSLVDPGVISALYDASQAGVKVELVVRGICMLKAGVSGLSENIRVVSVLGRFLEHSRIFWFQNKGKGLLYLSSADWMPRNFFNRVEIAVPLEGASMKRVKEECLDIYLKDNTFAWQLDPDGTYRRLVPELLEASENSDGADNAFSAQQFLMDRFDGTHLDH</sequence>
<dbReference type="InterPro" id="IPR025198">
    <property type="entry name" value="PPK_N_dom"/>
</dbReference>
<feature type="domain" description="Polyphosphate kinase C-terminal" evidence="10">
    <location>
        <begin position="523"/>
        <end position="683"/>
    </location>
</feature>
<dbReference type="KEGG" id="gai:IMCC3135_10655"/>
<dbReference type="GO" id="GO:0008976">
    <property type="term" value="F:polyphosphate kinase activity"/>
    <property type="evidence" value="ECO:0007669"/>
    <property type="project" value="UniProtKB-UniRule"/>
</dbReference>
<dbReference type="SUPFAM" id="SSF140356">
    <property type="entry name" value="PPK N-terminal domain-like"/>
    <property type="match status" value="1"/>
</dbReference>
<dbReference type="NCBIfam" id="NF003917">
    <property type="entry name" value="PRK05443.1-1"/>
    <property type="match status" value="1"/>
</dbReference>
<keyword evidence="1 6" id="KW-0597">Phosphoprotein</keyword>
<feature type="domain" description="Polyphosphate kinase middle" evidence="8">
    <location>
        <begin position="143"/>
        <end position="322"/>
    </location>
</feature>
<evidence type="ECO:0000256" key="6">
    <source>
        <dbReference type="HAMAP-Rule" id="MF_00347"/>
    </source>
</evidence>
<evidence type="ECO:0000259" key="10">
    <source>
        <dbReference type="Pfam" id="PF13090"/>
    </source>
</evidence>
<feature type="binding site" evidence="6">
    <location>
        <position position="612"/>
    </location>
    <ligand>
        <name>ATP</name>
        <dbReference type="ChEBI" id="CHEBI:30616"/>
    </ligand>
</feature>
<comment type="similarity">
    <text evidence="6 7">Belongs to the polyphosphate kinase 1 (PPK1) family.</text>
</comment>
<dbReference type="EC" id="2.7.4.1" evidence="6 7"/>
<keyword evidence="6" id="KW-0460">Magnesium</keyword>
<dbReference type="NCBIfam" id="NF003918">
    <property type="entry name" value="PRK05443.1-2"/>
    <property type="match status" value="1"/>
</dbReference>
<feature type="binding site" evidence="6">
    <location>
        <position position="64"/>
    </location>
    <ligand>
        <name>ATP</name>
        <dbReference type="ChEBI" id="CHEBI:30616"/>
    </ligand>
</feature>
<evidence type="ECO:0000259" key="11">
    <source>
        <dbReference type="Pfam" id="PF17941"/>
    </source>
</evidence>
<keyword evidence="2 6" id="KW-0808">Transferase</keyword>
<comment type="function">
    <text evidence="6 7">Catalyzes the reversible transfer of the terminal phosphate of ATP to form a long-chain polyphosphate (polyP).</text>
</comment>
<gene>
    <name evidence="6 12" type="primary">ppk</name>
    <name evidence="12" type="ORF">IMCC3135_10655</name>
</gene>
<dbReference type="Gene3D" id="3.30.870.10">
    <property type="entry name" value="Endonuclease Chain A"/>
    <property type="match status" value="2"/>
</dbReference>
<dbReference type="PANTHER" id="PTHR30218:SF0">
    <property type="entry name" value="POLYPHOSPHATE KINASE"/>
    <property type="match status" value="1"/>
</dbReference>
<dbReference type="Gene3D" id="3.30.1840.10">
    <property type="entry name" value="Polyphosphate kinase middle domain"/>
    <property type="match status" value="1"/>
</dbReference>
<dbReference type="NCBIfam" id="NF003921">
    <property type="entry name" value="PRK05443.2-2"/>
    <property type="match status" value="1"/>
</dbReference>
<proteinExistence type="inferred from homology"/>
<comment type="PTM">
    <text evidence="6 7">An intermediate of this reaction is the autophosphorylated ppk in which a phosphate is covalently linked to a histidine residue through a N-P bond.</text>
</comment>
<feature type="domain" description="Polyphosphate kinase C-terminal" evidence="11">
    <location>
        <begin position="351"/>
        <end position="514"/>
    </location>
</feature>
<keyword evidence="4 6" id="KW-0418">Kinase</keyword>
<dbReference type="InterPro" id="IPR025200">
    <property type="entry name" value="PPK_C_dom2"/>
</dbReference>
<evidence type="ECO:0000259" key="9">
    <source>
        <dbReference type="Pfam" id="PF13089"/>
    </source>
</evidence>
<feature type="binding site" evidence="6">
    <location>
        <position position="395"/>
    </location>
    <ligand>
        <name>Mg(2+)</name>
        <dbReference type="ChEBI" id="CHEBI:18420"/>
    </ligand>
</feature>
<reference evidence="12 13" key="1">
    <citation type="submission" date="2016-12" db="EMBL/GenBank/DDBJ databases">
        <authorList>
            <person name="Song W.-J."/>
            <person name="Kurnit D.M."/>
        </authorList>
    </citation>
    <scope>NUCLEOTIDE SEQUENCE [LARGE SCALE GENOMIC DNA]</scope>
    <source>
        <strain evidence="12 13">IMCC3135</strain>
    </source>
</reference>
<name>A0A2Z2NNW4_9GAMM</name>
<feature type="active site" description="Phosphohistidine intermediate" evidence="6">
    <location>
        <position position="455"/>
    </location>
</feature>
<dbReference type="SUPFAM" id="SSF143724">
    <property type="entry name" value="PHP14-like"/>
    <property type="match status" value="1"/>
</dbReference>
<dbReference type="EMBL" id="CP018632">
    <property type="protein sequence ID" value="ASJ72225.1"/>
    <property type="molecule type" value="Genomic_DNA"/>
</dbReference>
<dbReference type="InterPro" id="IPR041108">
    <property type="entry name" value="PP_kinase_C_1"/>
</dbReference>
<keyword evidence="13" id="KW-1185">Reference proteome</keyword>
<dbReference type="NCBIfam" id="TIGR03705">
    <property type="entry name" value="poly_P_kin"/>
    <property type="match status" value="1"/>
</dbReference>
<dbReference type="Pfam" id="PF17941">
    <property type="entry name" value="PP_kinase_C_1"/>
    <property type="match status" value="1"/>
</dbReference>
<comment type="catalytic activity">
    <reaction evidence="6 7">
        <text>[phosphate](n) + ATP = [phosphate](n+1) + ADP</text>
        <dbReference type="Rhea" id="RHEA:19573"/>
        <dbReference type="Rhea" id="RHEA-COMP:9859"/>
        <dbReference type="Rhea" id="RHEA-COMP:14280"/>
        <dbReference type="ChEBI" id="CHEBI:16838"/>
        <dbReference type="ChEBI" id="CHEBI:30616"/>
        <dbReference type="ChEBI" id="CHEBI:456216"/>
        <dbReference type="EC" id="2.7.4.1"/>
    </reaction>
</comment>
<feature type="binding site" evidence="6">
    <location>
        <position position="584"/>
    </location>
    <ligand>
        <name>ATP</name>
        <dbReference type="ChEBI" id="CHEBI:30616"/>
    </ligand>
</feature>
<keyword evidence="5 6" id="KW-0067">ATP-binding</keyword>
<feature type="binding site" evidence="6">
    <location>
        <position position="425"/>
    </location>
    <ligand>
        <name>Mg(2+)</name>
        <dbReference type="ChEBI" id="CHEBI:18420"/>
    </ligand>
</feature>
<feature type="binding site" evidence="6">
    <location>
        <position position="488"/>
    </location>
    <ligand>
        <name>ATP</name>
        <dbReference type="ChEBI" id="CHEBI:30616"/>
    </ligand>
</feature>
<dbReference type="GO" id="GO:0005524">
    <property type="term" value="F:ATP binding"/>
    <property type="evidence" value="ECO:0007669"/>
    <property type="project" value="UniProtKB-KW"/>
</dbReference>
<evidence type="ECO:0000256" key="4">
    <source>
        <dbReference type="ARBA" id="ARBA00022777"/>
    </source>
</evidence>
<dbReference type="Pfam" id="PF02503">
    <property type="entry name" value="PP_kinase"/>
    <property type="match status" value="1"/>
</dbReference>
<evidence type="ECO:0000256" key="2">
    <source>
        <dbReference type="ARBA" id="ARBA00022679"/>
    </source>
</evidence>
<evidence type="ECO:0000256" key="7">
    <source>
        <dbReference type="RuleBase" id="RU003800"/>
    </source>
</evidence>
<accession>A0A2Z2NNW4</accession>
<dbReference type="GO" id="GO:0009358">
    <property type="term" value="C:polyphosphate kinase complex"/>
    <property type="evidence" value="ECO:0007669"/>
    <property type="project" value="InterPro"/>
</dbReference>
<comment type="cofactor">
    <cofactor evidence="6">
        <name>Mg(2+)</name>
        <dbReference type="ChEBI" id="CHEBI:18420"/>
    </cofactor>
</comment>
<evidence type="ECO:0000259" key="8">
    <source>
        <dbReference type="Pfam" id="PF02503"/>
    </source>
</evidence>
<dbReference type="GO" id="GO:0006799">
    <property type="term" value="P:polyphosphate biosynthetic process"/>
    <property type="evidence" value="ECO:0007669"/>
    <property type="project" value="UniProtKB-UniRule"/>
</dbReference>
<dbReference type="InterPro" id="IPR024953">
    <property type="entry name" value="PP_kinase_middle"/>
</dbReference>
<evidence type="ECO:0000313" key="13">
    <source>
        <dbReference type="Proteomes" id="UP000250079"/>
    </source>
</evidence>
<dbReference type="InterPro" id="IPR036830">
    <property type="entry name" value="PP_kinase_middle_dom_sf"/>
</dbReference>
<organism evidence="12 13">
    <name type="scientific">Granulosicoccus antarcticus IMCC3135</name>
    <dbReference type="NCBI Taxonomy" id="1192854"/>
    <lineage>
        <taxon>Bacteria</taxon>
        <taxon>Pseudomonadati</taxon>
        <taxon>Pseudomonadota</taxon>
        <taxon>Gammaproteobacteria</taxon>
        <taxon>Chromatiales</taxon>
        <taxon>Granulosicoccaceae</taxon>
        <taxon>Granulosicoccus</taxon>
    </lineage>
</organism>
<feature type="domain" description="Polyphosphate kinase N-terminal" evidence="9">
    <location>
        <begin position="27"/>
        <end position="131"/>
    </location>
</feature>
<dbReference type="Pfam" id="PF13090">
    <property type="entry name" value="PP_kinase_C"/>
    <property type="match status" value="1"/>
</dbReference>
<dbReference type="GO" id="GO:0046872">
    <property type="term" value="F:metal ion binding"/>
    <property type="evidence" value="ECO:0007669"/>
    <property type="project" value="UniProtKB-KW"/>
</dbReference>
<protein>
    <recommendedName>
        <fullName evidence="6 7">Polyphosphate kinase</fullName>
        <ecNumber evidence="6 7">2.7.4.1</ecNumber>
    </recommendedName>
    <alternativeName>
        <fullName evidence="6">ATP-polyphosphate phosphotransferase</fullName>
    </alternativeName>
    <alternativeName>
        <fullName evidence="6">Polyphosphoric acid kinase</fullName>
    </alternativeName>
</protein>
<dbReference type="HAMAP" id="MF_00347">
    <property type="entry name" value="Polyphosphate_kinase"/>
    <property type="match status" value="1"/>
</dbReference>
<dbReference type="Pfam" id="PF13089">
    <property type="entry name" value="PP_kinase_N"/>
    <property type="match status" value="1"/>
</dbReference>
<dbReference type="AlphaFoldDB" id="A0A2Z2NNW4"/>
<evidence type="ECO:0000256" key="5">
    <source>
        <dbReference type="ARBA" id="ARBA00022840"/>
    </source>
</evidence>
<dbReference type="Proteomes" id="UP000250079">
    <property type="component" value="Chromosome"/>
</dbReference>
<evidence type="ECO:0000256" key="3">
    <source>
        <dbReference type="ARBA" id="ARBA00022741"/>
    </source>
</evidence>
<evidence type="ECO:0000313" key="12">
    <source>
        <dbReference type="EMBL" id="ASJ72225.1"/>
    </source>
</evidence>